<evidence type="ECO:0000313" key="1">
    <source>
        <dbReference type="EMBL" id="OLS61319.1"/>
    </source>
</evidence>
<comment type="caution">
    <text evidence="1">The sequence shown here is derived from an EMBL/GenBank/DDBJ whole genome shotgun (WGS) entry which is preliminary data.</text>
</comment>
<dbReference type="Proteomes" id="UP000186736">
    <property type="component" value="Unassembled WGS sequence"/>
</dbReference>
<dbReference type="AlphaFoldDB" id="A0A1Q9R1P7"/>
<dbReference type="RefSeq" id="WP_178392024.1">
    <property type="nucleotide sequence ID" value="NZ_MKZO01000034.1"/>
</dbReference>
<name>A0A1Q9R1P7_PSEPU</name>
<accession>A0A1Q9R1P7</accession>
<evidence type="ECO:0000313" key="2">
    <source>
        <dbReference type="Proteomes" id="UP000186736"/>
    </source>
</evidence>
<dbReference type="EMBL" id="MKZO01000034">
    <property type="protein sequence ID" value="OLS61319.1"/>
    <property type="molecule type" value="Genomic_DNA"/>
</dbReference>
<organism evidence="1 2">
    <name type="scientific">Pseudomonas putida</name>
    <name type="common">Arthrobacter siderocapsulatus</name>
    <dbReference type="NCBI Taxonomy" id="303"/>
    <lineage>
        <taxon>Bacteria</taxon>
        <taxon>Pseudomonadati</taxon>
        <taxon>Pseudomonadota</taxon>
        <taxon>Gammaproteobacteria</taxon>
        <taxon>Pseudomonadales</taxon>
        <taxon>Pseudomonadaceae</taxon>
        <taxon>Pseudomonas</taxon>
    </lineage>
</organism>
<protein>
    <submittedName>
        <fullName evidence="1">Uncharacterized protein</fullName>
    </submittedName>
</protein>
<sequence>MSINPIRNDDELRAALERLEAIYQAERETPEAIEMEALVAAISAYESEHYPLTDHKIT</sequence>
<reference evidence="1 2" key="1">
    <citation type="submission" date="2016-10" db="EMBL/GenBank/DDBJ databases">
        <title>Genome Sequence of Pseudomonas putida GM4FR.</title>
        <authorList>
            <person name="Poehlein A."/>
            <person name="Wemheuer F."/>
            <person name="Hollensteiner J."/>
            <person name="Wemheuer B."/>
        </authorList>
    </citation>
    <scope>NUCLEOTIDE SEQUENCE [LARGE SCALE GENOMIC DNA]</scope>
    <source>
        <strain evidence="1 2">GM4FR</strain>
    </source>
</reference>
<gene>
    <name evidence="1" type="ORF">PSEMO_37650</name>
</gene>
<proteinExistence type="predicted"/>